<evidence type="ECO:0000313" key="1">
    <source>
        <dbReference type="EMBL" id="MDV0442813.1"/>
    </source>
</evidence>
<reference evidence="1 2" key="1">
    <citation type="submission" date="2023-06" db="EMBL/GenBank/DDBJ databases">
        <title>Genome sequence of Methancorpusculaceae sp. Cs1.</title>
        <authorList>
            <person name="Protasov E."/>
            <person name="Platt K."/>
            <person name="Poehlein A."/>
            <person name="Daniel R."/>
            <person name="Brune A."/>
        </authorList>
    </citation>
    <scope>NUCLEOTIDE SEQUENCE [LARGE SCALE GENOMIC DNA]</scope>
    <source>
        <strain evidence="1 2">Cs1</strain>
    </source>
</reference>
<sequence length="195" mass="21249">MSEKRTLTIGVAINLGNYESLRLEVSDEVQSESDAAELAAYLNKVLDGYGQNDATTRASIDKYRTRVLEKYPAAEATSPAADPFDELFGPAPTCDDMVADEASVTEVFAVAEEFIIEVPEVPPMPEPIFVPKPEPIKIEPVLTEPEPEVPVSTAEKTIDDPVVYTCEKCGATVSKVQRDVSNLFMGKTLCKACMK</sequence>
<gene>
    <name evidence="1" type="ORF">McpCs1_01590</name>
</gene>
<keyword evidence="2" id="KW-1185">Reference proteome</keyword>
<accession>A0AAE4MG33</accession>
<dbReference type="EMBL" id="JAWDKB010000001">
    <property type="protein sequence ID" value="MDV0442813.1"/>
    <property type="molecule type" value="Genomic_DNA"/>
</dbReference>
<evidence type="ECO:0000313" key="2">
    <source>
        <dbReference type="Proteomes" id="UP001283212"/>
    </source>
</evidence>
<protein>
    <submittedName>
        <fullName evidence="1">Uncharacterized protein</fullName>
    </submittedName>
</protein>
<dbReference type="AlphaFoldDB" id="A0AAE4MG33"/>
<organism evidence="1 2">
    <name type="scientific">Methanorbis rubei</name>
    <dbReference type="NCBI Taxonomy" id="3028300"/>
    <lineage>
        <taxon>Archaea</taxon>
        <taxon>Methanobacteriati</taxon>
        <taxon>Methanobacteriota</taxon>
        <taxon>Stenosarchaea group</taxon>
        <taxon>Methanomicrobia</taxon>
        <taxon>Methanomicrobiales</taxon>
        <taxon>Methanocorpusculaceae</taxon>
        <taxon>Methanorbis</taxon>
    </lineage>
</organism>
<name>A0AAE4MG33_9EURY</name>
<proteinExistence type="predicted"/>
<dbReference type="RefSeq" id="WP_338095353.1">
    <property type="nucleotide sequence ID" value="NZ_JAWDKB010000001.1"/>
</dbReference>
<dbReference type="Proteomes" id="UP001283212">
    <property type="component" value="Unassembled WGS sequence"/>
</dbReference>
<comment type="caution">
    <text evidence="1">The sequence shown here is derived from an EMBL/GenBank/DDBJ whole genome shotgun (WGS) entry which is preliminary data.</text>
</comment>